<dbReference type="EMBL" id="BAABGZ010000018">
    <property type="protein sequence ID" value="GAA4355919.1"/>
    <property type="molecule type" value="Genomic_DNA"/>
</dbReference>
<evidence type="ECO:0000313" key="2">
    <source>
        <dbReference type="Proteomes" id="UP001501153"/>
    </source>
</evidence>
<sequence length="52" mass="5803">MPVPIVISCFDLTTTLVQPWAEAGYLCYCVDLQHPPGETRQDNIIRVGADVR</sequence>
<comment type="caution">
    <text evidence="1">The sequence shown here is derived from an EMBL/GenBank/DDBJ whole genome shotgun (WGS) entry which is preliminary data.</text>
</comment>
<reference evidence="2" key="1">
    <citation type="journal article" date="2019" name="Int. J. Syst. Evol. Microbiol.">
        <title>The Global Catalogue of Microorganisms (GCM) 10K type strain sequencing project: providing services to taxonomists for standard genome sequencing and annotation.</title>
        <authorList>
            <consortium name="The Broad Institute Genomics Platform"/>
            <consortium name="The Broad Institute Genome Sequencing Center for Infectious Disease"/>
            <person name="Wu L."/>
            <person name="Ma J."/>
        </authorList>
    </citation>
    <scope>NUCLEOTIDE SEQUENCE [LARGE SCALE GENOMIC DNA]</scope>
    <source>
        <strain evidence="2">JCM 17923</strain>
    </source>
</reference>
<protein>
    <submittedName>
        <fullName evidence="1">Uncharacterized protein</fullName>
    </submittedName>
</protein>
<organism evidence="1 2">
    <name type="scientific">Hymenobacter saemangeumensis</name>
    <dbReference type="NCBI Taxonomy" id="1084522"/>
    <lineage>
        <taxon>Bacteria</taxon>
        <taxon>Pseudomonadati</taxon>
        <taxon>Bacteroidota</taxon>
        <taxon>Cytophagia</taxon>
        <taxon>Cytophagales</taxon>
        <taxon>Hymenobacteraceae</taxon>
        <taxon>Hymenobacter</taxon>
    </lineage>
</organism>
<dbReference type="Proteomes" id="UP001501153">
    <property type="component" value="Unassembled WGS sequence"/>
</dbReference>
<accession>A0ABP8ICD4</accession>
<evidence type="ECO:0000313" key="1">
    <source>
        <dbReference type="EMBL" id="GAA4355919.1"/>
    </source>
</evidence>
<proteinExistence type="predicted"/>
<dbReference type="RefSeq" id="WP_345235815.1">
    <property type="nucleotide sequence ID" value="NZ_BAABGZ010000018.1"/>
</dbReference>
<gene>
    <name evidence="1" type="ORF">GCM10023185_19230</name>
</gene>
<keyword evidence="2" id="KW-1185">Reference proteome</keyword>
<name>A0ABP8ICD4_9BACT</name>